<keyword evidence="2" id="KW-1185">Reference proteome</keyword>
<reference evidence="2" key="1">
    <citation type="journal article" date="2019" name="Int. J. Syst. Evol. Microbiol.">
        <title>The Global Catalogue of Microorganisms (GCM) 10K type strain sequencing project: providing services to taxonomists for standard genome sequencing and annotation.</title>
        <authorList>
            <consortium name="The Broad Institute Genomics Platform"/>
            <consortium name="The Broad Institute Genome Sequencing Center for Infectious Disease"/>
            <person name="Wu L."/>
            <person name="Ma J."/>
        </authorList>
    </citation>
    <scope>NUCLEOTIDE SEQUENCE [LARGE SCALE GENOMIC DNA]</scope>
    <source>
        <strain evidence="2">JCM 15481</strain>
    </source>
</reference>
<evidence type="ECO:0000313" key="2">
    <source>
        <dbReference type="Proteomes" id="UP001500443"/>
    </source>
</evidence>
<sequence>MRSLLDDDPAPPPGPVQFQLVLLRRMQDFQPGLVADALRTLGVPRTAMRAANRRWQGRLRARGGGAPGAARDRDFAALLGPAESVARRAHGDTAGDVHVWRVPLWPDLRFEASCGVGGVALNAWLVRAAGAPGPGLPALADLAPWGCTVAEAARAFPPARPREGSAAHRFALACTVPDEGGEPRACTAEFAWGLLQRWTVD</sequence>
<comment type="caution">
    <text evidence="1">The sequence shown here is derived from an EMBL/GenBank/DDBJ whole genome shotgun (WGS) entry which is preliminary data.</text>
</comment>
<dbReference type="RefSeq" id="WP_344291318.1">
    <property type="nucleotide sequence ID" value="NZ_BAAAPF010000136.1"/>
</dbReference>
<dbReference type="EMBL" id="BAAAPF010000136">
    <property type="protein sequence ID" value="GAA2131199.1"/>
    <property type="molecule type" value="Genomic_DNA"/>
</dbReference>
<organism evidence="1 2">
    <name type="scientific">Streptomyces synnematoformans</name>
    <dbReference type="NCBI Taxonomy" id="415721"/>
    <lineage>
        <taxon>Bacteria</taxon>
        <taxon>Bacillati</taxon>
        <taxon>Actinomycetota</taxon>
        <taxon>Actinomycetes</taxon>
        <taxon>Kitasatosporales</taxon>
        <taxon>Streptomycetaceae</taxon>
        <taxon>Streptomyces</taxon>
    </lineage>
</organism>
<evidence type="ECO:0000313" key="1">
    <source>
        <dbReference type="EMBL" id="GAA2131199.1"/>
    </source>
</evidence>
<accession>A0ABP5KI99</accession>
<name>A0ABP5KI99_9ACTN</name>
<protein>
    <submittedName>
        <fullName evidence="1">Uncharacterized protein</fullName>
    </submittedName>
</protein>
<gene>
    <name evidence="1" type="ORF">GCM10009802_39360</name>
</gene>
<dbReference type="Proteomes" id="UP001500443">
    <property type="component" value="Unassembled WGS sequence"/>
</dbReference>
<proteinExistence type="predicted"/>